<feature type="compositionally biased region" description="Low complexity" evidence="9">
    <location>
        <begin position="751"/>
        <end position="783"/>
    </location>
</feature>
<feature type="compositionally biased region" description="Polar residues" evidence="9">
    <location>
        <begin position="629"/>
        <end position="644"/>
    </location>
</feature>
<evidence type="ECO:0000256" key="6">
    <source>
        <dbReference type="ARBA" id="ARBA00023016"/>
    </source>
</evidence>
<feature type="compositionally biased region" description="Basic and acidic residues" evidence="9">
    <location>
        <begin position="91"/>
        <end position="104"/>
    </location>
</feature>
<keyword evidence="11" id="KW-1185">Reference proteome</keyword>
<feature type="compositionally biased region" description="Basic residues" evidence="9">
    <location>
        <begin position="112"/>
        <end position="121"/>
    </location>
</feature>
<feature type="compositionally biased region" description="Acidic residues" evidence="9">
    <location>
        <begin position="384"/>
        <end position="413"/>
    </location>
</feature>
<dbReference type="OrthoDB" id="21629at2759"/>
<gene>
    <name evidence="10" type="ORF">BDZ85DRAFT_255796</name>
</gene>
<organism evidence="10 11">
    <name type="scientific">Elsinoe ampelina</name>
    <dbReference type="NCBI Taxonomy" id="302913"/>
    <lineage>
        <taxon>Eukaryota</taxon>
        <taxon>Fungi</taxon>
        <taxon>Dikarya</taxon>
        <taxon>Ascomycota</taxon>
        <taxon>Pezizomycotina</taxon>
        <taxon>Dothideomycetes</taxon>
        <taxon>Dothideomycetidae</taxon>
        <taxon>Myriangiales</taxon>
        <taxon>Elsinoaceae</taxon>
        <taxon>Elsinoe</taxon>
    </lineage>
</organism>
<feature type="compositionally biased region" description="Acidic residues" evidence="9">
    <location>
        <begin position="284"/>
        <end position="310"/>
    </location>
</feature>
<feature type="region of interest" description="Disordered" evidence="9">
    <location>
        <begin position="365"/>
        <end position="422"/>
    </location>
</feature>
<keyword evidence="6 8" id="KW-0346">Stress response</keyword>
<dbReference type="InterPro" id="IPR025279">
    <property type="entry name" value="NST1"/>
</dbReference>
<reference evidence="11" key="1">
    <citation type="journal article" date="2020" name="Stud. Mycol.">
        <title>101 Dothideomycetes genomes: A test case for predicting lifestyles and emergence of pathogens.</title>
        <authorList>
            <person name="Haridas S."/>
            <person name="Albert R."/>
            <person name="Binder M."/>
            <person name="Bloem J."/>
            <person name="LaButti K."/>
            <person name="Salamov A."/>
            <person name="Andreopoulos B."/>
            <person name="Baker S."/>
            <person name="Barry K."/>
            <person name="Bills G."/>
            <person name="Bluhm B."/>
            <person name="Cannon C."/>
            <person name="Castanera R."/>
            <person name="Culley D."/>
            <person name="Daum C."/>
            <person name="Ezra D."/>
            <person name="Gonzalez J."/>
            <person name="Henrissat B."/>
            <person name="Kuo A."/>
            <person name="Liang C."/>
            <person name="Lipzen A."/>
            <person name="Lutzoni F."/>
            <person name="Magnuson J."/>
            <person name="Mondo S."/>
            <person name="Nolan M."/>
            <person name="Ohm R."/>
            <person name="Pangilinan J."/>
            <person name="Park H.-J."/>
            <person name="Ramirez L."/>
            <person name="Alfaro M."/>
            <person name="Sun H."/>
            <person name="Tritt A."/>
            <person name="Yoshinaga Y."/>
            <person name="Zwiers L.-H."/>
            <person name="Turgeon B."/>
            <person name="Goodwin S."/>
            <person name="Spatafora J."/>
            <person name="Crous P."/>
            <person name="Grigoriev I."/>
        </authorList>
    </citation>
    <scope>NUCLEOTIDE SEQUENCE [LARGE SCALE GENOMIC DNA]</scope>
    <source>
        <strain evidence="11">CECT 20119</strain>
    </source>
</reference>
<dbReference type="Pfam" id="PF13945">
    <property type="entry name" value="NST1"/>
    <property type="match status" value="1"/>
</dbReference>
<keyword evidence="7 8" id="KW-0175">Coiled coil</keyword>
<evidence type="ECO:0000256" key="8">
    <source>
        <dbReference type="RuleBase" id="RU049441"/>
    </source>
</evidence>
<dbReference type="AlphaFoldDB" id="A0A6A6GKY1"/>
<comment type="function">
    <text evidence="1 8">May act as a negative regulator of salt tolerance.</text>
</comment>
<feature type="compositionally biased region" description="Basic and acidic residues" evidence="9">
    <location>
        <begin position="492"/>
        <end position="628"/>
    </location>
</feature>
<evidence type="ECO:0000256" key="5">
    <source>
        <dbReference type="ARBA" id="ARBA00022490"/>
    </source>
</evidence>
<comment type="similarity">
    <text evidence="3 8">Belongs to the NST1 family.</text>
</comment>
<feature type="region of interest" description="Disordered" evidence="9">
    <location>
        <begin position="459"/>
        <end position="980"/>
    </location>
</feature>
<feature type="compositionally biased region" description="Low complexity" evidence="9">
    <location>
        <begin position="835"/>
        <end position="846"/>
    </location>
</feature>
<dbReference type="Proteomes" id="UP000799538">
    <property type="component" value="Unassembled WGS sequence"/>
</dbReference>
<evidence type="ECO:0000313" key="10">
    <source>
        <dbReference type="EMBL" id="KAF2226229.1"/>
    </source>
</evidence>
<dbReference type="GO" id="GO:0005737">
    <property type="term" value="C:cytoplasm"/>
    <property type="evidence" value="ECO:0007669"/>
    <property type="project" value="UniProtKB-SubCell"/>
</dbReference>
<dbReference type="InterPro" id="IPR051195">
    <property type="entry name" value="Fungal_stress_NST1"/>
</dbReference>
<evidence type="ECO:0000256" key="3">
    <source>
        <dbReference type="ARBA" id="ARBA00007112"/>
    </source>
</evidence>
<feature type="compositionally biased region" description="Basic and acidic residues" evidence="9">
    <location>
        <begin position="459"/>
        <end position="481"/>
    </location>
</feature>
<feature type="compositionally biased region" description="Pro residues" evidence="9">
    <location>
        <begin position="784"/>
        <end position="803"/>
    </location>
</feature>
<proteinExistence type="inferred from homology"/>
<protein>
    <recommendedName>
        <fullName evidence="4 8">Stress response protein NST1</fullName>
    </recommendedName>
</protein>
<feature type="compositionally biased region" description="Polar residues" evidence="9">
    <location>
        <begin position="693"/>
        <end position="741"/>
    </location>
</feature>
<evidence type="ECO:0000256" key="4">
    <source>
        <dbReference type="ARBA" id="ARBA00020733"/>
    </source>
</evidence>
<name>A0A6A6GKY1_9PEZI</name>
<accession>A0A6A6GKY1</accession>
<sequence>MSQQAPPQPNGVLTARVGGNRKKQKRRAKLASRQTDTPHTHAPAVPHVNGGQSVQSAYSPPDSEYHSNSYPPDAYDDQYDYSSEEDEDPLAYDRHYQHPVDRSHAHSPPSSKNKKKKRKSKSQTGHSQPSDYHHSMTMPPPPPTMPSQRGKNNKQDSIWNTSTQEERERIKEFWLSLSEDSRKDLLKIEKNAVLAKMKEQQKHSCSCTVCGRKRIAIEEELEVLYDAYYEELAQYANRPEDLGQTMLDTGRAPLPHPPAHTLPPRPLNTGQMPHHHRTSRVQEIIDEDQPYSDEEDEEVYSDEEEIYSDEDEYDDDIPPGMGSGFFDFGQNLQVKDGILTVADDLLKNDGRRFIDMMEQLAERRLQRQQEVQYQSHQPKHPDDGPLEDEDDYDEEEDYDSQDEYDDEEEEDEMGGMTEEQRMEEGRRMFQIFAARMFEQRVLTAYREKVAAERQARLLEELEEEDKMKNQKDAQKAKNAEKKKNKKQAQKQAKQEEKAKRDAEEKARLDAAAEAERQKQEENRKKKDELKRKKEEQKRQQEEEKARKEADRQKRINEERERQLEIDRKAREQKAAEKRSREEAKKKEREQREAEEKTAREQKVLGEKLKREQELREKTDRESKPDKKSTPQPSQILKRPSQPSQIAVPPGLITQKSTSGVSSPHIPIATPALPKTATPGVRPRQSSEQESHTSPKGTTLPAVQTRSKSPPATQDGPQTLPRTILQNPNKQRPNVSLPQPASHQGPPPGVHPPQFQGGFGNMGFPPFGGHPAPGHQRPGPSFPQQGPPGGPFRGFPPGPVPPPGVNGFGPMSQGRGFPGDAPPGFQAQVPGLGSHAAPGMGAPRAPGSHSRQHSASADHDMSPPAHAQPISRPAPIQRPSSVRPSAEHDPSELDDLNKHLGSRALLDDADEPLPPAAELRRTSNPMGAPRPHMGFNSPLFTNAPGSFGAPPGNWPSPSPNAFGPPGSGLSTPNWGGPLGGASWSSGGFGPINTAHRPSIANRPRAVRVAVCNACRHLSSPGNDYHDVSVVIQQIAREGSLDAPPSLKEVEEICETEGDGQNGGGLLHVRRSGPNFAIRYEPDNATPASGRPSGNALGEIGSPIPGNSVPAFGGGPRAFGSIGGLASQGGF</sequence>
<feature type="compositionally biased region" description="Acidic residues" evidence="9">
    <location>
        <begin position="74"/>
        <end position="90"/>
    </location>
</feature>
<evidence type="ECO:0000256" key="9">
    <source>
        <dbReference type="SAM" id="MobiDB-lite"/>
    </source>
</evidence>
<keyword evidence="5 8" id="KW-0963">Cytoplasm</keyword>
<feature type="compositionally biased region" description="Basic residues" evidence="9">
    <location>
        <begin position="19"/>
        <end position="30"/>
    </location>
</feature>
<comment type="subcellular location">
    <subcellularLocation>
        <location evidence="2 8">Cytoplasm</location>
    </subcellularLocation>
</comment>
<evidence type="ECO:0000256" key="2">
    <source>
        <dbReference type="ARBA" id="ARBA00004496"/>
    </source>
</evidence>
<dbReference type="PANTHER" id="PTHR31780">
    <property type="entry name" value="STRESS RESPONSE PROTEIN NST1-RELATED"/>
    <property type="match status" value="1"/>
</dbReference>
<feature type="compositionally biased region" description="Basic and acidic residues" evidence="9">
    <location>
        <begin position="884"/>
        <end position="897"/>
    </location>
</feature>
<feature type="compositionally biased region" description="Polar residues" evidence="9">
    <location>
        <begin position="147"/>
        <end position="163"/>
    </location>
</feature>
<feature type="region of interest" description="Disordered" evidence="9">
    <location>
        <begin position="1"/>
        <end position="166"/>
    </location>
</feature>
<dbReference type="EMBL" id="ML992502">
    <property type="protein sequence ID" value="KAF2226229.1"/>
    <property type="molecule type" value="Genomic_DNA"/>
</dbReference>
<evidence type="ECO:0000256" key="7">
    <source>
        <dbReference type="ARBA" id="ARBA00023054"/>
    </source>
</evidence>
<evidence type="ECO:0000313" key="11">
    <source>
        <dbReference type="Proteomes" id="UP000799538"/>
    </source>
</evidence>
<evidence type="ECO:0000256" key="1">
    <source>
        <dbReference type="ARBA" id="ARBA00002545"/>
    </source>
</evidence>
<dbReference type="PANTHER" id="PTHR31780:SF10">
    <property type="entry name" value="LD36051P"/>
    <property type="match status" value="1"/>
</dbReference>
<feature type="region of interest" description="Disordered" evidence="9">
    <location>
        <begin position="283"/>
        <end position="310"/>
    </location>
</feature>